<evidence type="ECO:0000256" key="3">
    <source>
        <dbReference type="ARBA" id="ARBA00023125"/>
    </source>
</evidence>
<dbReference type="RefSeq" id="WP_201685800.1">
    <property type="nucleotide sequence ID" value="NZ_JAEQNA010000009.1"/>
</dbReference>
<keyword evidence="4" id="KW-0804">Transcription</keyword>
<proteinExistence type="inferred from homology"/>
<sequence length="315" mass="34333">MDRRSLPLNALRTFDAAARHLNFTRAAEELGVTHGAVSRQISALEATLATSLFVRDLPMRLTAEGQALFDGVSPALDAIAIAVDEASRRKSRSLVRVNAPPTFTMKWLIPRLTTFQRRFPEADVRLSTGTGEAQLSRLGDLDVIIRRVSSEDRADQMQPFLSGELACVCAPELMEGQALKGPVDLLQHRLIEAATNRTNWEHWFAAAGLPRPPESQFLRFEEMFYAVQAALDGLGIALIPLTLVADDLAAGSLAIPFMLPAATERDYCFGVAPARRQAPLTRAFVEWLVSEGAASNQMASEVLHETAQQVPGGSS</sequence>
<name>A0A936ZY83_9BURK</name>
<dbReference type="Gene3D" id="1.10.10.10">
    <property type="entry name" value="Winged helix-like DNA-binding domain superfamily/Winged helix DNA-binding domain"/>
    <property type="match status" value="1"/>
</dbReference>
<dbReference type="PANTHER" id="PTHR30537">
    <property type="entry name" value="HTH-TYPE TRANSCRIPTIONAL REGULATOR"/>
    <property type="match status" value="1"/>
</dbReference>
<comment type="caution">
    <text evidence="6">The sequence shown here is derived from an EMBL/GenBank/DDBJ whole genome shotgun (WGS) entry which is preliminary data.</text>
</comment>
<dbReference type="InterPro" id="IPR000847">
    <property type="entry name" value="LysR_HTH_N"/>
</dbReference>
<dbReference type="InterPro" id="IPR036390">
    <property type="entry name" value="WH_DNA-bd_sf"/>
</dbReference>
<comment type="similarity">
    <text evidence="1">Belongs to the LysR transcriptional regulatory family.</text>
</comment>
<dbReference type="SUPFAM" id="SSF46785">
    <property type="entry name" value="Winged helix' DNA-binding domain"/>
    <property type="match status" value="1"/>
</dbReference>
<keyword evidence="3" id="KW-0238">DNA-binding</keyword>
<dbReference type="PROSITE" id="PS50931">
    <property type="entry name" value="HTH_LYSR"/>
    <property type="match status" value="1"/>
</dbReference>
<organism evidence="6 7">
    <name type="scientific">Ramlibacter aurantiacus</name>
    <dbReference type="NCBI Taxonomy" id="2801330"/>
    <lineage>
        <taxon>Bacteria</taxon>
        <taxon>Pseudomonadati</taxon>
        <taxon>Pseudomonadota</taxon>
        <taxon>Betaproteobacteria</taxon>
        <taxon>Burkholderiales</taxon>
        <taxon>Comamonadaceae</taxon>
        <taxon>Ramlibacter</taxon>
    </lineage>
</organism>
<dbReference type="InterPro" id="IPR036388">
    <property type="entry name" value="WH-like_DNA-bd_sf"/>
</dbReference>
<dbReference type="Gene3D" id="3.40.190.10">
    <property type="entry name" value="Periplasmic binding protein-like II"/>
    <property type="match status" value="2"/>
</dbReference>
<feature type="domain" description="HTH lysR-type" evidence="5">
    <location>
        <begin position="6"/>
        <end position="62"/>
    </location>
</feature>
<dbReference type="GO" id="GO:0006351">
    <property type="term" value="P:DNA-templated transcription"/>
    <property type="evidence" value="ECO:0007669"/>
    <property type="project" value="TreeGrafter"/>
</dbReference>
<dbReference type="InterPro" id="IPR058163">
    <property type="entry name" value="LysR-type_TF_proteobact-type"/>
</dbReference>
<keyword evidence="7" id="KW-1185">Reference proteome</keyword>
<dbReference type="GO" id="GO:0043565">
    <property type="term" value="F:sequence-specific DNA binding"/>
    <property type="evidence" value="ECO:0007669"/>
    <property type="project" value="TreeGrafter"/>
</dbReference>
<evidence type="ECO:0000259" key="5">
    <source>
        <dbReference type="PROSITE" id="PS50931"/>
    </source>
</evidence>
<reference evidence="6" key="1">
    <citation type="submission" date="2021-01" db="EMBL/GenBank/DDBJ databases">
        <title>Ramlibacter sp. strain AW1 16S ribosomal RNA gene Genome sequencing and assembly.</title>
        <authorList>
            <person name="Kang M."/>
        </authorList>
    </citation>
    <scope>NUCLEOTIDE SEQUENCE</scope>
    <source>
        <strain evidence="6">AW1</strain>
    </source>
</reference>
<gene>
    <name evidence="6" type="ORF">JI739_20210</name>
</gene>
<dbReference type="Pfam" id="PF00126">
    <property type="entry name" value="HTH_1"/>
    <property type="match status" value="1"/>
</dbReference>
<dbReference type="CDD" id="cd08432">
    <property type="entry name" value="PBP2_GcdR_TrpI_HvrB_AmpR_like"/>
    <property type="match status" value="1"/>
</dbReference>
<dbReference type="AlphaFoldDB" id="A0A936ZY83"/>
<dbReference type="PRINTS" id="PR00039">
    <property type="entry name" value="HTHLYSR"/>
</dbReference>
<evidence type="ECO:0000256" key="1">
    <source>
        <dbReference type="ARBA" id="ARBA00009437"/>
    </source>
</evidence>
<dbReference type="Pfam" id="PF03466">
    <property type="entry name" value="LysR_substrate"/>
    <property type="match status" value="1"/>
</dbReference>
<dbReference type="Proteomes" id="UP000613011">
    <property type="component" value="Unassembled WGS sequence"/>
</dbReference>
<dbReference type="FunFam" id="3.40.190.10:FF:000017">
    <property type="entry name" value="Glycine cleavage system transcriptional activator"/>
    <property type="match status" value="1"/>
</dbReference>
<evidence type="ECO:0000313" key="7">
    <source>
        <dbReference type="Proteomes" id="UP000613011"/>
    </source>
</evidence>
<dbReference type="SUPFAM" id="SSF53850">
    <property type="entry name" value="Periplasmic binding protein-like II"/>
    <property type="match status" value="1"/>
</dbReference>
<dbReference type="EMBL" id="JAEQNA010000009">
    <property type="protein sequence ID" value="MBL0422669.1"/>
    <property type="molecule type" value="Genomic_DNA"/>
</dbReference>
<evidence type="ECO:0000313" key="6">
    <source>
        <dbReference type="EMBL" id="MBL0422669.1"/>
    </source>
</evidence>
<evidence type="ECO:0000256" key="2">
    <source>
        <dbReference type="ARBA" id="ARBA00023015"/>
    </source>
</evidence>
<dbReference type="InterPro" id="IPR005119">
    <property type="entry name" value="LysR_subst-bd"/>
</dbReference>
<dbReference type="GO" id="GO:0003700">
    <property type="term" value="F:DNA-binding transcription factor activity"/>
    <property type="evidence" value="ECO:0007669"/>
    <property type="project" value="InterPro"/>
</dbReference>
<dbReference type="PANTHER" id="PTHR30537:SF74">
    <property type="entry name" value="HTH-TYPE TRANSCRIPTIONAL REGULATOR TRPI"/>
    <property type="match status" value="1"/>
</dbReference>
<keyword evidence="2" id="KW-0805">Transcription regulation</keyword>
<accession>A0A936ZY83</accession>
<protein>
    <submittedName>
        <fullName evidence="6">LysR family transcriptional regulator</fullName>
    </submittedName>
</protein>
<evidence type="ECO:0000256" key="4">
    <source>
        <dbReference type="ARBA" id="ARBA00023163"/>
    </source>
</evidence>